<comment type="caution">
    <text evidence="2">The sequence shown here is derived from an EMBL/GenBank/DDBJ whole genome shotgun (WGS) entry which is preliminary data.</text>
</comment>
<organism evidence="2">
    <name type="scientific">bioreactor metagenome</name>
    <dbReference type="NCBI Taxonomy" id="1076179"/>
    <lineage>
        <taxon>unclassified sequences</taxon>
        <taxon>metagenomes</taxon>
        <taxon>ecological metagenomes</taxon>
    </lineage>
</organism>
<feature type="transmembrane region" description="Helical" evidence="1">
    <location>
        <begin position="6"/>
        <end position="24"/>
    </location>
</feature>
<gene>
    <name evidence="2" type="ORF">SDC9_204625</name>
</gene>
<proteinExistence type="predicted"/>
<keyword evidence="1" id="KW-0472">Membrane</keyword>
<evidence type="ECO:0000256" key="1">
    <source>
        <dbReference type="SAM" id="Phobius"/>
    </source>
</evidence>
<dbReference type="EMBL" id="VSSQ01127864">
    <property type="protein sequence ID" value="MPN56932.1"/>
    <property type="molecule type" value="Genomic_DNA"/>
</dbReference>
<name>A0A645J1E4_9ZZZZ</name>
<accession>A0A645J1E4</accession>
<evidence type="ECO:0000313" key="2">
    <source>
        <dbReference type="EMBL" id="MPN56932.1"/>
    </source>
</evidence>
<sequence length="68" mass="7726">MIPMVYAQASLLISSFLMCFYFIVEFVDYFRQGLGKPSFELPYEDPELFSDTEASSDKVVPSRGKEAS</sequence>
<protein>
    <submittedName>
        <fullName evidence="2">Uncharacterized protein</fullName>
    </submittedName>
</protein>
<dbReference type="AlphaFoldDB" id="A0A645J1E4"/>
<reference evidence="2" key="1">
    <citation type="submission" date="2019-08" db="EMBL/GenBank/DDBJ databases">
        <authorList>
            <person name="Kucharzyk K."/>
            <person name="Murdoch R.W."/>
            <person name="Higgins S."/>
            <person name="Loffler F."/>
        </authorList>
    </citation>
    <scope>NUCLEOTIDE SEQUENCE</scope>
</reference>
<keyword evidence="1" id="KW-1133">Transmembrane helix</keyword>
<keyword evidence="1" id="KW-0812">Transmembrane</keyword>